<dbReference type="Gene3D" id="2.60.40.10">
    <property type="entry name" value="Immunoglobulins"/>
    <property type="match status" value="1"/>
</dbReference>
<feature type="non-terminal residue" evidence="2">
    <location>
        <position position="1"/>
    </location>
</feature>
<accession>A0A1Y2AM00</accession>
<comment type="caution">
    <text evidence="2">The sequence shown here is derived from an EMBL/GenBank/DDBJ whole genome shotgun (WGS) entry which is preliminary data.</text>
</comment>
<sequence length="147" mass="15202">RPVPSAFPTSLSYGGDAWNLTYTPTNSSSDPGNTKVVVIRQGFSTHANNFGQRYLELATSYTQNQDTGEVTMHVSQLPPNANILTPGPVMLFLVVDGVPSIGKMITAGSGAIETQPISAATVLPASSVIVPSSSSNSTSDASNSTVS</sequence>
<dbReference type="STRING" id="71784.A0A1Y2AM00"/>
<dbReference type="PANTHER" id="PTHR32208:SF21">
    <property type="entry name" value="LOW QUALITY PROTEIN: ALDEHYDE OXIDASE GLOX-LIKE"/>
    <property type="match status" value="1"/>
</dbReference>
<dbReference type="InParanoid" id="A0A1Y2AM00"/>
<evidence type="ECO:0000313" key="2">
    <source>
        <dbReference type="EMBL" id="ORY23526.1"/>
    </source>
</evidence>
<dbReference type="AlphaFoldDB" id="A0A1Y2AM00"/>
<dbReference type="Proteomes" id="UP000193986">
    <property type="component" value="Unassembled WGS sequence"/>
</dbReference>
<dbReference type="CDD" id="cd02851">
    <property type="entry name" value="E_set_GO_C"/>
    <property type="match status" value="1"/>
</dbReference>
<reference evidence="2 3" key="1">
    <citation type="submission" date="2016-07" db="EMBL/GenBank/DDBJ databases">
        <title>Pervasive Adenine N6-methylation of Active Genes in Fungi.</title>
        <authorList>
            <consortium name="DOE Joint Genome Institute"/>
            <person name="Mondo S.J."/>
            <person name="Dannebaum R.O."/>
            <person name="Kuo R.C."/>
            <person name="Labutti K."/>
            <person name="Haridas S."/>
            <person name="Kuo A."/>
            <person name="Salamov A."/>
            <person name="Ahrendt S.R."/>
            <person name="Lipzen A."/>
            <person name="Sullivan W."/>
            <person name="Andreopoulos W.B."/>
            <person name="Clum A."/>
            <person name="Lindquist E."/>
            <person name="Daum C."/>
            <person name="Ramamoorthy G.K."/>
            <person name="Gryganskyi A."/>
            <person name="Culley D."/>
            <person name="Magnuson J.K."/>
            <person name="James T.Y."/>
            <person name="O'Malley M.A."/>
            <person name="Stajich J.E."/>
            <person name="Spatafora J.W."/>
            <person name="Visel A."/>
            <person name="Grigoriev I.V."/>
        </authorList>
    </citation>
    <scope>NUCLEOTIDE SEQUENCE [LARGE SCALE GENOMIC DNA]</scope>
    <source>
        <strain evidence="2 3">68-887.2</strain>
    </source>
</reference>
<gene>
    <name evidence="2" type="ORF">BCR39DRAFT_452628</name>
</gene>
<dbReference type="InterPro" id="IPR013783">
    <property type="entry name" value="Ig-like_fold"/>
</dbReference>
<dbReference type="OrthoDB" id="3255955at2759"/>
<dbReference type="PANTHER" id="PTHR32208">
    <property type="entry name" value="SECRETED PROTEIN-RELATED"/>
    <property type="match status" value="1"/>
</dbReference>
<evidence type="ECO:0000259" key="1">
    <source>
        <dbReference type="Pfam" id="PF09118"/>
    </source>
</evidence>
<protein>
    <recommendedName>
        <fullName evidence="1">Galactose oxidase-like Early set domain-containing protein</fullName>
    </recommendedName>
</protein>
<dbReference type="InterPro" id="IPR015202">
    <property type="entry name" value="GO-like_E_set"/>
</dbReference>
<dbReference type="SUPFAM" id="SSF81296">
    <property type="entry name" value="E set domains"/>
    <property type="match status" value="1"/>
</dbReference>
<dbReference type="EMBL" id="MCFC01000078">
    <property type="protein sequence ID" value="ORY23526.1"/>
    <property type="molecule type" value="Genomic_DNA"/>
</dbReference>
<name>A0A1Y2AM00_9TREE</name>
<dbReference type="InterPro" id="IPR014756">
    <property type="entry name" value="Ig_E-set"/>
</dbReference>
<dbReference type="Pfam" id="PF09118">
    <property type="entry name" value="GO-like_E_set"/>
    <property type="match status" value="1"/>
</dbReference>
<keyword evidence="3" id="KW-1185">Reference proteome</keyword>
<feature type="non-terminal residue" evidence="2">
    <location>
        <position position="147"/>
    </location>
</feature>
<evidence type="ECO:0000313" key="3">
    <source>
        <dbReference type="Proteomes" id="UP000193986"/>
    </source>
</evidence>
<feature type="domain" description="Galactose oxidase-like Early set" evidence="1">
    <location>
        <begin position="1"/>
        <end position="106"/>
    </location>
</feature>
<organism evidence="2 3">
    <name type="scientific">Naematelia encephala</name>
    <dbReference type="NCBI Taxonomy" id="71784"/>
    <lineage>
        <taxon>Eukaryota</taxon>
        <taxon>Fungi</taxon>
        <taxon>Dikarya</taxon>
        <taxon>Basidiomycota</taxon>
        <taxon>Agaricomycotina</taxon>
        <taxon>Tremellomycetes</taxon>
        <taxon>Tremellales</taxon>
        <taxon>Naemateliaceae</taxon>
        <taxon>Naematelia</taxon>
    </lineage>
</organism>
<proteinExistence type="predicted"/>